<gene>
    <name evidence="7" type="primary">LOC101514015</name>
</gene>
<dbReference type="Proteomes" id="UP000087171">
    <property type="component" value="Chromosome Ca4"/>
</dbReference>
<dbReference type="FunFam" id="2.60.40.10:FF:001860">
    <property type="entry name" value="Sucrose nonfermenting 4-like protein"/>
    <property type="match status" value="1"/>
</dbReference>
<dbReference type="GO" id="GO:0009507">
    <property type="term" value="C:chloroplast"/>
    <property type="evidence" value="ECO:0007669"/>
    <property type="project" value="UniProtKB-ARBA"/>
</dbReference>
<evidence type="ECO:0000256" key="4">
    <source>
        <dbReference type="PROSITE-ProRule" id="PRU00703"/>
    </source>
</evidence>
<dbReference type="SUPFAM" id="SSF81296">
    <property type="entry name" value="E set domains"/>
    <property type="match status" value="1"/>
</dbReference>
<dbReference type="Pfam" id="PF00571">
    <property type="entry name" value="CBS"/>
    <property type="match status" value="2"/>
</dbReference>
<name>A0A3Q7XYD9_CICAR</name>
<keyword evidence="2" id="KW-0677">Repeat</keyword>
<evidence type="ECO:0000256" key="3">
    <source>
        <dbReference type="ARBA" id="ARBA00023122"/>
    </source>
</evidence>
<dbReference type="Pfam" id="PF16561">
    <property type="entry name" value="AMPK1_CBM"/>
    <property type="match status" value="1"/>
</dbReference>
<reference evidence="7" key="2">
    <citation type="submission" date="2025-08" db="UniProtKB">
        <authorList>
            <consortium name="RefSeq"/>
        </authorList>
    </citation>
    <scope>IDENTIFICATION</scope>
    <source>
        <tissue evidence="7">Etiolated seedlings</tissue>
    </source>
</reference>
<dbReference type="SMART" id="SM00116">
    <property type="entry name" value="CBS"/>
    <property type="match status" value="3"/>
</dbReference>
<evidence type="ECO:0000313" key="7">
    <source>
        <dbReference type="RefSeq" id="XP_027189276.1"/>
    </source>
</evidence>
<dbReference type="InterPro" id="IPR014756">
    <property type="entry name" value="Ig_E-set"/>
</dbReference>
<protein>
    <submittedName>
        <fullName evidence="7">Sucrose nonfermenting 4-like protein</fullName>
    </submittedName>
</protein>
<reference evidence="6" key="1">
    <citation type="journal article" date="2013" name="Nat. Biotechnol.">
        <title>Draft genome sequence of chickpea (Cicer arietinum) provides a resource for trait improvement.</title>
        <authorList>
            <person name="Varshney R.K."/>
            <person name="Song C."/>
            <person name="Saxena R.K."/>
            <person name="Azam S."/>
            <person name="Yu S."/>
            <person name="Sharpe A.G."/>
            <person name="Cannon S."/>
            <person name="Baek J."/>
            <person name="Rosen B.D."/>
            <person name="Tar'an B."/>
            <person name="Millan T."/>
            <person name="Zhang X."/>
            <person name="Ramsay L.D."/>
            <person name="Iwata A."/>
            <person name="Wang Y."/>
            <person name="Nelson W."/>
            <person name="Farmer A.D."/>
            <person name="Gaur P.M."/>
            <person name="Soderlund C."/>
            <person name="Penmetsa R.V."/>
            <person name="Xu C."/>
            <person name="Bharti A.K."/>
            <person name="He W."/>
            <person name="Winter P."/>
            <person name="Zhao S."/>
            <person name="Hane J.K."/>
            <person name="Carrasquilla-Garcia N."/>
            <person name="Condie J.A."/>
            <person name="Upadhyaya H.D."/>
            <person name="Luo M.C."/>
            <person name="Thudi M."/>
            <person name="Gowda C.L."/>
            <person name="Singh N.P."/>
            <person name="Lichtenzveig J."/>
            <person name="Gali K.K."/>
            <person name="Rubio J."/>
            <person name="Nadarajan N."/>
            <person name="Dolezel J."/>
            <person name="Bansal K.C."/>
            <person name="Xu X."/>
            <person name="Edwards D."/>
            <person name="Zhang G."/>
            <person name="Kahl G."/>
            <person name="Gil J."/>
            <person name="Singh K.B."/>
            <person name="Datta S.K."/>
            <person name="Jackson S.A."/>
            <person name="Wang J."/>
            <person name="Cook D.R."/>
        </authorList>
    </citation>
    <scope>NUCLEOTIDE SEQUENCE [LARGE SCALE GENOMIC DNA]</scope>
    <source>
        <strain evidence="6">cv. CDC Frontier</strain>
    </source>
</reference>
<evidence type="ECO:0000256" key="2">
    <source>
        <dbReference type="ARBA" id="ARBA00022737"/>
    </source>
</evidence>
<dbReference type="Gene3D" id="2.60.40.10">
    <property type="entry name" value="Immunoglobulins"/>
    <property type="match status" value="1"/>
</dbReference>
<dbReference type="RefSeq" id="XP_027189276.1">
    <property type="nucleotide sequence ID" value="XM_027333475.1"/>
</dbReference>
<proteinExistence type="inferred from homology"/>
<feature type="domain" description="CBS" evidence="5">
    <location>
        <begin position="379"/>
        <end position="437"/>
    </location>
</feature>
<dbReference type="Gene3D" id="3.10.580.10">
    <property type="entry name" value="CBS-domain"/>
    <property type="match status" value="2"/>
</dbReference>
<dbReference type="InterPro" id="IPR032640">
    <property type="entry name" value="AMPK1_CBM"/>
</dbReference>
<dbReference type="OrthoDB" id="449052at2759"/>
<dbReference type="STRING" id="3827.A0A3Q7XYD9"/>
<dbReference type="KEGG" id="cam:101514015"/>
<dbReference type="InterPro" id="IPR013783">
    <property type="entry name" value="Ig-like_fold"/>
</dbReference>
<dbReference type="SUPFAM" id="SSF54631">
    <property type="entry name" value="CBS-domain pair"/>
    <property type="match status" value="2"/>
</dbReference>
<feature type="domain" description="CBS" evidence="5">
    <location>
        <begin position="198"/>
        <end position="262"/>
    </location>
</feature>
<dbReference type="InterPro" id="IPR000644">
    <property type="entry name" value="CBS_dom"/>
</dbReference>
<accession>A0A3Q7XYD9</accession>
<organism evidence="6 7">
    <name type="scientific">Cicer arietinum</name>
    <name type="common">Chickpea</name>
    <name type="synonym">Garbanzo</name>
    <dbReference type="NCBI Taxonomy" id="3827"/>
    <lineage>
        <taxon>Eukaryota</taxon>
        <taxon>Viridiplantae</taxon>
        <taxon>Streptophyta</taxon>
        <taxon>Embryophyta</taxon>
        <taxon>Tracheophyta</taxon>
        <taxon>Spermatophyta</taxon>
        <taxon>Magnoliopsida</taxon>
        <taxon>eudicotyledons</taxon>
        <taxon>Gunneridae</taxon>
        <taxon>Pentapetalae</taxon>
        <taxon>rosids</taxon>
        <taxon>fabids</taxon>
        <taxon>Fabales</taxon>
        <taxon>Fabaceae</taxon>
        <taxon>Papilionoideae</taxon>
        <taxon>50 kb inversion clade</taxon>
        <taxon>NPAAA clade</taxon>
        <taxon>Hologalegina</taxon>
        <taxon>IRL clade</taxon>
        <taxon>Cicereae</taxon>
        <taxon>Cicer</taxon>
    </lineage>
</organism>
<evidence type="ECO:0000256" key="1">
    <source>
        <dbReference type="ARBA" id="ARBA00006750"/>
    </source>
</evidence>
<evidence type="ECO:0000259" key="5">
    <source>
        <dbReference type="PROSITE" id="PS51371"/>
    </source>
</evidence>
<evidence type="ECO:0000313" key="6">
    <source>
        <dbReference type="Proteomes" id="UP000087171"/>
    </source>
</evidence>
<dbReference type="PaxDb" id="3827-XP_004496022.1"/>
<dbReference type="PANTHER" id="PTHR13780:SF35">
    <property type="entry name" value="LD22662P"/>
    <property type="match status" value="1"/>
</dbReference>
<dbReference type="PANTHER" id="PTHR13780">
    <property type="entry name" value="AMP-ACTIVATED PROTEIN KINASE, GAMMA REGULATORY SUBUNIT"/>
    <property type="match status" value="1"/>
</dbReference>
<sequence>MNMNTNVKQPEFDWMDTIASSSNSMLPKTMEMFGSVGHGSGGVPEPSLIPQLFVWPYGGTTVFLSGSFTRWSTVIPMSPMECCPTAFQVTWNLTPGFHQYKFNVDGEWRHDEQQPFINVSVGTVNTIFVTQPSILPSNFNAGSLCNQKTAGTPTRSYMELEQNVPGHVEAFPGKLESDLHVSRYHLSTFMSSTTAYELLPKSGKVIALDIDLSVKQAFHILYEQGVSMAPVWDSSKGKFVGVLSAMDIIQIIKELGSHGFTLTEEQLEAHTIAAWSEEKLQQCGTDRNVRTYPWNFVDADPYESLKDIALKLLQNKVPAVPIAHPEDGSDPQLLHLTSLSEILKRICRYFKNSSSSLPILQLPIDSIPLGTWAPKVGEYNKLSLAMLRPNASVSTALSLMIQAEVSSIPIVNDNDSLLGIYSRSDITALAKDDLYARINLDKFSISQALFLRENVKLPYRQNGQRFLMCLRSHKLHVVMERLANSDIEEVVVVEPGSRHVEGIISIVDVFRFLLGNYA</sequence>
<dbReference type="PROSITE" id="PS51371">
    <property type="entry name" value="CBS"/>
    <property type="match status" value="2"/>
</dbReference>
<dbReference type="InterPro" id="IPR046342">
    <property type="entry name" value="CBS_dom_sf"/>
</dbReference>
<dbReference type="InterPro" id="IPR050511">
    <property type="entry name" value="AMPK_gamma/SDS23_families"/>
</dbReference>
<comment type="similarity">
    <text evidence="1">Belongs to the 5'-AMP-activated protein kinase gamma subunit family.</text>
</comment>
<dbReference type="AlphaFoldDB" id="A0A3Q7XYD9"/>
<dbReference type="CDD" id="cd02859">
    <property type="entry name" value="E_set_AMPKbeta_like_N"/>
    <property type="match status" value="1"/>
</dbReference>
<keyword evidence="6" id="KW-1185">Reference proteome</keyword>
<keyword evidence="3 4" id="KW-0129">CBS domain</keyword>